<dbReference type="OrthoDB" id="1738165at2759"/>
<dbReference type="EMBL" id="WJXA01000001">
    <property type="protein sequence ID" value="KAF7154104.1"/>
    <property type="molecule type" value="Genomic_DNA"/>
</dbReference>
<gene>
    <name evidence="2" type="ORF">RHSIM_Rhsim01G0132600</name>
</gene>
<dbReference type="Proteomes" id="UP000626092">
    <property type="component" value="Unassembled WGS sequence"/>
</dbReference>
<sequence>MVIIDELSFRFVEGIGFGRFYGKKFNPLLYVAVALDPRLKLRLMKFCHTKSKGKTMGEKMEKQVKDVSNRLYDSYAKDGEVRQNVHSASAMPRVVEEDENCDRRLNLASEFDTY</sequence>
<dbReference type="Pfam" id="PF14372">
    <property type="entry name" value="hAT-like_RNase-H"/>
    <property type="match status" value="1"/>
</dbReference>
<keyword evidence="3" id="KW-1185">Reference proteome</keyword>
<evidence type="ECO:0000313" key="2">
    <source>
        <dbReference type="EMBL" id="KAF7154104.1"/>
    </source>
</evidence>
<proteinExistence type="predicted"/>
<comment type="caution">
    <text evidence="2">The sequence shown here is derived from an EMBL/GenBank/DDBJ whole genome shotgun (WGS) entry which is preliminary data.</text>
</comment>
<reference evidence="2" key="1">
    <citation type="submission" date="2019-11" db="EMBL/GenBank/DDBJ databases">
        <authorList>
            <person name="Liu Y."/>
            <person name="Hou J."/>
            <person name="Li T.-Q."/>
            <person name="Guan C.-H."/>
            <person name="Wu X."/>
            <person name="Wu H.-Z."/>
            <person name="Ling F."/>
            <person name="Zhang R."/>
            <person name="Shi X.-G."/>
            <person name="Ren J.-P."/>
            <person name="Chen E.-F."/>
            <person name="Sun J.-M."/>
        </authorList>
    </citation>
    <scope>NUCLEOTIDE SEQUENCE</scope>
    <source>
        <strain evidence="2">Adult_tree_wgs_1</strain>
        <tissue evidence="2">Leaves</tissue>
    </source>
</reference>
<organism evidence="2 3">
    <name type="scientific">Rhododendron simsii</name>
    <name type="common">Sims's rhododendron</name>
    <dbReference type="NCBI Taxonomy" id="118357"/>
    <lineage>
        <taxon>Eukaryota</taxon>
        <taxon>Viridiplantae</taxon>
        <taxon>Streptophyta</taxon>
        <taxon>Embryophyta</taxon>
        <taxon>Tracheophyta</taxon>
        <taxon>Spermatophyta</taxon>
        <taxon>Magnoliopsida</taxon>
        <taxon>eudicotyledons</taxon>
        <taxon>Gunneridae</taxon>
        <taxon>Pentapetalae</taxon>
        <taxon>asterids</taxon>
        <taxon>Ericales</taxon>
        <taxon>Ericaceae</taxon>
        <taxon>Ericoideae</taxon>
        <taxon>Rhodoreae</taxon>
        <taxon>Rhododendron</taxon>
    </lineage>
</organism>
<protein>
    <recommendedName>
        <fullName evidence="1">hAT-like transposase RNase-H fold domain-containing protein</fullName>
    </recommendedName>
</protein>
<accession>A0A834HP42</accession>
<feature type="domain" description="hAT-like transposase RNase-H fold" evidence="1">
    <location>
        <begin position="18"/>
        <end position="75"/>
    </location>
</feature>
<name>A0A834HP42_RHOSS</name>
<dbReference type="InterPro" id="IPR025525">
    <property type="entry name" value="hAT-like_transposase_RNase-H"/>
</dbReference>
<evidence type="ECO:0000259" key="1">
    <source>
        <dbReference type="Pfam" id="PF14372"/>
    </source>
</evidence>
<dbReference type="AlphaFoldDB" id="A0A834HP42"/>
<evidence type="ECO:0000313" key="3">
    <source>
        <dbReference type="Proteomes" id="UP000626092"/>
    </source>
</evidence>
<dbReference type="GO" id="GO:0003677">
    <property type="term" value="F:DNA binding"/>
    <property type="evidence" value="ECO:0007669"/>
    <property type="project" value="InterPro"/>
</dbReference>